<reference evidence="2 3" key="1">
    <citation type="submission" date="2019-02" db="EMBL/GenBank/DDBJ databases">
        <title>Corallincola luteus sp. nov., a marine bacterium isolated from surface sediment of Bohai Sea in China.</title>
        <authorList>
            <person name="Ren Q."/>
        </authorList>
    </citation>
    <scope>NUCLEOTIDE SEQUENCE [LARGE SCALE GENOMIC DNA]</scope>
    <source>
        <strain evidence="2 3">DASS28</strain>
    </source>
</reference>
<evidence type="ECO:0000313" key="2">
    <source>
        <dbReference type="EMBL" id="TCI01485.1"/>
    </source>
</evidence>
<protein>
    <submittedName>
        <fullName evidence="2">Uncharacterized protein</fullName>
    </submittedName>
</protein>
<organism evidence="2 3">
    <name type="scientific">Corallincola luteus</name>
    <dbReference type="NCBI Taxonomy" id="1775177"/>
    <lineage>
        <taxon>Bacteria</taxon>
        <taxon>Pseudomonadati</taxon>
        <taxon>Pseudomonadota</taxon>
        <taxon>Gammaproteobacteria</taxon>
        <taxon>Alteromonadales</taxon>
        <taxon>Psychromonadaceae</taxon>
        <taxon>Corallincola</taxon>
    </lineage>
</organism>
<feature type="region of interest" description="Disordered" evidence="1">
    <location>
        <begin position="124"/>
        <end position="162"/>
    </location>
</feature>
<dbReference type="Proteomes" id="UP000292554">
    <property type="component" value="Unassembled WGS sequence"/>
</dbReference>
<comment type="caution">
    <text evidence="2">The sequence shown here is derived from an EMBL/GenBank/DDBJ whole genome shotgun (WGS) entry which is preliminary data.</text>
</comment>
<feature type="region of interest" description="Disordered" evidence="1">
    <location>
        <begin position="450"/>
        <end position="554"/>
    </location>
</feature>
<feature type="compositionally biased region" description="Basic and acidic residues" evidence="1">
    <location>
        <begin position="476"/>
        <end position="517"/>
    </location>
</feature>
<dbReference type="CDD" id="cd20739">
    <property type="entry name" value="PoNe_DUF637"/>
    <property type="match status" value="1"/>
</dbReference>
<keyword evidence="3" id="KW-1185">Reference proteome</keyword>
<accession>A0ABY2AII7</accession>
<evidence type="ECO:0000256" key="1">
    <source>
        <dbReference type="SAM" id="MobiDB-lite"/>
    </source>
</evidence>
<proteinExistence type="predicted"/>
<name>A0ABY2AII7_9GAMM</name>
<dbReference type="InterPro" id="IPR049762">
    <property type="entry name" value="PoNe_dom"/>
</dbReference>
<dbReference type="EMBL" id="SJXE01000012">
    <property type="protein sequence ID" value="TCI01485.1"/>
    <property type="molecule type" value="Genomic_DNA"/>
</dbReference>
<feature type="compositionally biased region" description="Basic and acidic residues" evidence="1">
    <location>
        <begin position="545"/>
        <end position="554"/>
    </location>
</feature>
<gene>
    <name evidence="2" type="ORF">EZV61_17340</name>
</gene>
<sequence>MYSNTPASVAARVNQTLLIDNLANSYIFCTSAQLDGKDPQDALWYLRDDYYAGLLLRSHSDSWGVAFSIRKLYLQIKPEATLLHLKSDAQLSQELTALIAHGDVMVFREENRYDQLAAARRWQDVPPAGSSQLSVPKSAKSSLSNNSNNAGPGVSQPTVQGGKVATAATTPVLEPLDLYCALPNGKPAAGLPYKATLATGQVLQGKLDAKGFAHFTDLEPSKVDVEFGEQPDEAAIKATRSQIASALDSLLAAERAEGAAFESTYAELNLAEKGLVSTGALFTGIWRGVTDLAEFANNVYELGAPQQQLKRAVNAAWSAYDTDSDNWAATFADNWQDSQHQAFVKVLGFDPAAISKKDIAEAYEIASFIYDDAETKALLMEFGKDYVSAQHHTELTDMAGTAVFEIILGALLAVATGGAGTAAMAASKLSKLKKLGGLFKKLGSELKKKVRFKKKSGGTNSKVEEAIGKPQQAEVPKPRDKPETKKEGQGEPERREDPPPPPRYTKEEQKFLDDYKKRNPNTTLSDDELVARHRSGQRMNPATGRLHDPDGKVRPEADIKAVEAGKKEVKLEDLPPETQSKLKDLEAQRKAAYQDKLKAVEAGDEVAEKAALKDMRNVSEEIGEVSAEGVMKVEYPDFEKIDASIPGNGKQGQFDQVYHNPKTGEVIIVEAKGGASTRGVRKGLDGEYVEQGTEEYRDSIIDNMNEKLEAALDDPRYGVDDKYTQEIDQLDDTVDKLNKAKRNNDSIFSKQVSQRLNSDGSLKPTAELIDFK</sequence>
<evidence type="ECO:0000313" key="3">
    <source>
        <dbReference type="Proteomes" id="UP000292554"/>
    </source>
</evidence>
<dbReference type="RefSeq" id="WP_131417238.1">
    <property type="nucleotide sequence ID" value="NZ_SJXE01000012.1"/>
</dbReference>